<accession>A0A382AEG9</accession>
<gene>
    <name evidence="1" type="ORF">METZ01_LOCUS152819</name>
</gene>
<name>A0A382AEG9_9ZZZZ</name>
<proteinExistence type="predicted"/>
<protein>
    <recommendedName>
        <fullName evidence="2">Lipoprotein</fullName>
    </recommendedName>
</protein>
<evidence type="ECO:0008006" key="2">
    <source>
        <dbReference type="Google" id="ProtNLM"/>
    </source>
</evidence>
<organism evidence="1">
    <name type="scientific">marine metagenome</name>
    <dbReference type="NCBI Taxonomy" id="408172"/>
    <lineage>
        <taxon>unclassified sequences</taxon>
        <taxon>metagenomes</taxon>
        <taxon>ecological metagenomes</taxon>
    </lineage>
</organism>
<sequence>MLFFGVGCASFSPVEQIMRSDKPRAYKYGFLQGCESGHAKAGNSSYEFFLNKKRYKKGSQYWLGWRKGYKLCRSQYDPEGRKWEEYPIP</sequence>
<dbReference type="EMBL" id="UINC01025068">
    <property type="protein sequence ID" value="SVA99965.1"/>
    <property type="molecule type" value="Genomic_DNA"/>
</dbReference>
<evidence type="ECO:0000313" key="1">
    <source>
        <dbReference type="EMBL" id="SVA99965.1"/>
    </source>
</evidence>
<dbReference type="AlphaFoldDB" id="A0A382AEG9"/>
<reference evidence="1" key="1">
    <citation type="submission" date="2018-05" db="EMBL/GenBank/DDBJ databases">
        <authorList>
            <person name="Lanie J.A."/>
            <person name="Ng W.-L."/>
            <person name="Kazmierczak K.M."/>
            <person name="Andrzejewski T.M."/>
            <person name="Davidsen T.M."/>
            <person name="Wayne K.J."/>
            <person name="Tettelin H."/>
            <person name="Glass J.I."/>
            <person name="Rusch D."/>
            <person name="Podicherti R."/>
            <person name="Tsui H.-C.T."/>
            <person name="Winkler M.E."/>
        </authorList>
    </citation>
    <scope>NUCLEOTIDE SEQUENCE</scope>
</reference>